<accession>A0A0D8Y775</accession>
<dbReference type="InterPro" id="IPR052594">
    <property type="entry name" value="J_domain-containing_protein"/>
</dbReference>
<dbReference type="GO" id="GO:0005634">
    <property type="term" value="C:nucleus"/>
    <property type="evidence" value="ECO:0007669"/>
    <property type="project" value="TreeGrafter"/>
</dbReference>
<dbReference type="GO" id="GO:0031072">
    <property type="term" value="F:heat shock protein binding"/>
    <property type="evidence" value="ECO:0007669"/>
    <property type="project" value="TreeGrafter"/>
</dbReference>
<organism evidence="2 3">
    <name type="scientific">Dictyocaulus viviparus</name>
    <name type="common">Bovine lungworm</name>
    <dbReference type="NCBI Taxonomy" id="29172"/>
    <lineage>
        <taxon>Eukaryota</taxon>
        <taxon>Metazoa</taxon>
        <taxon>Ecdysozoa</taxon>
        <taxon>Nematoda</taxon>
        <taxon>Chromadorea</taxon>
        <taxon>Rhabditida</taxon>
        <taxon>Rhabditina</taxon>
        <taxon>Rhabditomorpha</taxon>
        <taxon>Strongyloidea</taxon>
        <taxon>Metastrongylidae</taxon>
        <taxon>Dictyocaulus</taxon>
    </lineage>
</organism>
<dbReference type="InterPro" id="IPR036869">
    <property type="entry name" value="J_dom_sf"/>
</dbReference>
<reference evidence="3" key="2">
    <citation type="journal article" date="2016" name="Sci. Rep.">
        <title>Dictyocaulus viviparus genome, variome and transcriptome elucidate lungworm biology and support future intervention.</title>
        <authorList>
            <person name="McNulty S.N."/>
            <person name="Strube C."/>
            <person name="Rosa B.A."/>
            <person name="Martin J.C."/>
            <person name="Tyagi R."/>
            <person name="Choi Y.J."/>
            <person name="Wang Q."/>
            <person name="Hallsworth Pepin K."/>
            <person name="Zhang X."/>
            <person name="Ozersky P."/>
            <person name="Wilson R.K."/>
            <person name="Sternberg P.W."/>
            <person name="Gasser R.B."/>
            <person name="Mitreva M."/>
        </authorList>
    </citation>
    <scope>NUCLEOTIDE SEQUENCE [LARGE SCALE GENOMIC DNA]</scope>
    <source>
        <strain evidence="3">HannoverDv2000</strain>
    </source>
</reference>
<dbReference type="PROSITE" id="PS00636">
    <property type="entry name" value="DNAJ_1"/>
    <property type="match status" value="1"/>
</dbReference>
<evidence type="ECO:0000259" key="1">
    <source>
        <dbReference type="PROSITE" id="PS50076"/>
    </source>
</evidence>
<dbReference type="CDD" id="cd06257">
    <property type="entry name" value="DnaJ"/>
    <property type="match status" value="1"/>
</dbReference>
<dbReference type="STRING" id="29172.A0A0D8Y775"/>
<dbReference type="InterPro" id="IPR018253">
    <property type="entry name" value="DnaJ_domain_CS"/>
</dbReference>
<reference evidence="2 3" key="1">
    <citation type="submission" date="2013-11" db="EMBL/GenBank/DDBJ databases">
        <title>Draft genome of the bovine lungworm Dictyocaulus viviparus.</title>
        <authorList>
            <person name="Mitreva M."/>
        </authorList>
    </citation>
    <scope>NUCLEOTIDE SEQUENCE [LARGE SCALE GENOMIC DNA]</scope>
    <source>
        <strain evidence="2 3">HannoverDv2000</strain>
    </source>
</reference>
<name>A0A0D8Y775_DICVI</name>
<dbReference type="AlphaFoldDB" id="A0A0D8Y775"/>
<dbReference type="Pfam" id="PF00226">
    <property type="entry name" value="DnaJ"/>
    <property type="match status" value="1"/>
</dbReference>
<dbReference type="Gene3D" id="1.10.287.110">
    <property type="entry name" value="DnaJ domain"/>
    <property type="match status" value="1"/>
</dbReference>
<dbReference type="GO" id="GO:0005737">
    <property type="term" value="C:cytoplasm"/>
    <property type="evidence" value="ECO:0007669"/>
    <property type="project" value="TreeGrafter"/>
</dbReference>
<feature type="domain" description="J" evidence="1">
    <location>
        <begin position="12"/>
        <end position="81"/>
    </location>
</feature>
<dbReference type="SUPFAM" id="SSF46565">
    <property type="entry name" value="Chaperone J-domain"/>
    <property type="match status" value="1"/>
</dbReference>
<keyword evidence="3" id="KW-1185">Reference proteome</keyword>
<gene>
    <name evidence="2" type="ORF">DICVIV_01170</name>
</gene>
<dbReference type="PRINTS" id="PR00625">
    <property type="entry name" value="JDOMAIN"/>
</dbReference>
<evidence type="ECO:0000313" key="2">
    <source>
        <dbReference type="EMBL" id="KJH52585.1"/>
    </source>
</evidence>
<dbReference type="EMBL" id="KN716162">
    <property type="protein sequence ID" value="KJH52585.1"/>
    <property type="molecule type" value="Genomic_DNA"/>
</dbReference>
<proteinExistence type="predicted"/>
<dbReference type="Proteomes" id="UP000053766">
    <property type="component" value="Unassembled WGS sequence"/>
</dbReference>
<dbReference type="InterPro" id="IPR001623">
    <property type="entry name" value="DnaJ_domain"/>
</dbReference>
<dbReference type="OrthoDB" id="110024at2759"/>
<dbReference type="PROSITE" id="PS50076">
    <property type="entry name" value="DNAJ_2"/>
    <property type="match status" value="1"/>
</dbReference>
<evidence type="ECO:0000313" key="3">
    <source>
        <dbReference type="Proteomes" id="UP000053766"/>
    </source>
</evidence>
<dbReference type="PANTHER" id="PTHR44144:SF1">
    <property type="entry name" value="DNAJ HOMOLOG SUBFAMILY C MEMBER 9"/>
    <property type="match status" value="1"/>
</dbReference>
<sequence length="170" mass="19746">MTFNLVLLVVVRARLLIDYYKPSTGHFVKKGYYRQSLKWHPDKATYTGESSEITTVKFQIITRAYEILSDKEKRTLYDESGVIDEENLSFGEDISVWLRAFKKVASTKRKRKGMKEAKEAEETLKKIKIKEGAGSLDETIQRRQLARFSNVDSFIHSLELKYGTKNKRAK</sequence>
<protein>
    <submittedName>
        <fullName evidence="2">DnaJ domain protein</fullName>
    </submittedName>
</protein>
<dbReference type="PANTHER" id="PTHR44144">
    <property type="entry name" value="DNAJ HOMOLOG SUBFAMILY C MEMBER 9"/>
    <property type="match status" value="1"/>
</dbReference>
<dbReference type="SMART" id="SM00271">
    <property type="entry name" value="DnaJ"/>
    <property type="match status" value="1"/>
</dbReference>